<comment type="caution">
    <text evidence="3">The sequence shown here is derived from an EMBL/GenBank/DDBJ whole genome shotgun (WGS) entry which is preliminary data.</text>
</comment>
<dbReference type="PROSITE" id="PS51257">
    <property type="entry name" value="PROKAR_LIPOPROTEIN"/>
    <property type="match status" value="1"/>
</dbReference>
<dbReference type="OrthoDB" id="6712396at2"/>
<name>S3N8W0_9GAMM</name>
<evidence type="ECO:0000256" key="2">
    <source>
        <dbReference type="SAM" id="SignalP"/>
    </source>
</evidence>
<accession>S3N8W0</accession>
<keyword evidence="4" id="KW-1185">Reference proteome</keyword>
<dbReference type="EMBL" id="ATGI01000036">
    <property type="protein sequence ID" value="EPF70754.1"/>
    <property type="molecule type" value="Genomic_DNA"/>
</dbReference>
<feature type="region of interest" description="Disordered" evidence="1">
    <location>
        <begin position="547"/>
        <end position="568"/>
    </location>
</feature>
<evidence type="ECO:0000313" key="3">
    <source>
        <dbReference type="EMBL" id="EPF70754.1"/>
    </source>
</evidence>
<feature type="signal peptide" evidence="2">
    <location>
        <begin position="1"/>
        <end position="25"/>
    </location>
</feature>
<dbReference type="PATRIC" id="fig|421052.3.peg.2929"/>
<evidence type="ECO:0000313" key="4">
    <source>
        <dbReference type="Proteomes" id="UP000014568"/>
    </source>
</evidence>
<protein>
    <recommendedName>
        <fullName evidence="5">Pilus assembly protein FilF</fullName>
    </recommendedName>
</protein>
<dbReference type="Proteomes" id="UP000014568">
    <property type="component" value="Unassembled WGS sequence"/>
</dbReference>
<evidence type="ECO:0000256" key="1">
    <source>
        <dbReference type="SAM" id="MobiDB-lite"/>
    </source>
</evidence>
<evidence type="ECO:0008006" key="5">
    <source>
        <dbReference type="Google" id="ProtNLM"/>
    </source>
</evidence>
<reference evidence="3 4" key="1">
    <citation type="submission" date="2013-06" db="EMBL/GenBank/DDBJ databases">
        <title>The Genome Sequence of Acinetobacter rudis CIP 110305.</title>
        <authorList>
            <consortium name="The Broad Institute Genome Sequencing Platform"/>
            <consortium name="The Broad Institute Genome Sequencing Center for Infectious Disease"/>
            <person name="Cerqueira G."/>
            <person name="Feldgarden M."/>
            <person name="Courvalin P."/>
            <person name="Perichon B."/>
            <person name="Grillot-Courvalin C."/>
            <person name="Clermont D."/>
            <person name="Rocha E."/>
            <person name="Yoon E.-J."/>
            <person name="Nemec A."/>
            <person name="Young S.K."/>
            <person name="Zeng Q."/>
            <person name="Gargeya S."/>
            <person name="Fitzgerald M."/>
            <person name="Abouelleil A."/>
            <person name="Alvarado L."/>
            <person name="Berlin A.M."/>
            <person name="Chapman S.B."/>
            <person name="Dewar J."/>
            <person name="Goldberg J."/>
            <person name="Griggs A."/>
            <person name="Gujja S."/>
            <person name="Hansen M."/>
            <person name="Howarth C."/>
            <person name="Imamovic A."/>
            <person name="Larimer J."/>
            <person name="McCowan C."/>
            <person name="Murphy C."/>
            <person name="Pearson M."/>
            <person name="Priest M."/>
            <person name="Roberts A."/>
            <person name="Saif S."/>
            <person name="Shea T."/>
            <person name="Sykes S."/>
            <person name="Wortman J."/>
            <person name="Nusbaum C."/>
            <person name="Birren B."/>
        </authorList>
    </citation>
    <scope>NUCLEOTIDE SEQUENCE [LARGE SCALE GENOMIC DNA]</scope>
    <source>
        <strain evidence="3 4">CIP 110305</strain>
    </source>
</reference>
<dbReference type="RefSeq" id="WP_016657373.1">
    <property type="nucleotide sequence ID" value="NZ_KE340354.1"/>
</dbReference>
<gene>
    <name evidence="3" type="ORF">F945_02998</name>
</gene>
<dbReference type="AlphaFoldDB" id="S3N8W0"/>
<dbReference type="HOGENOM" id="CLU_425557_0_0_6"/>
<feature type="compositionally biased region" description="Low complexity" evidence="1">
    <location>
        <begin position="547"/>
        <end position="562"/>
    </location>
</feature>
<keyword evidence="2" id="KW-0732">Signal</keyword>
<proteinExistence type="predicted"/>
<dbReference type="STRING" id="632955.GCA_000829675_03281"/>
<dbReference type="eggNOG" id="ENOG50341TH">
    <property type="taxonomic scope" value="Bacteria"/>
</dbReference>
<organism evidence="3 4">
    <name type="scientific">Acinetobacter rudis CIP 110305</name>
    <dbReference type="NCBI Taxonomy" id="421052"/>
    <lineage>
        <taxon>Bacteria</taxon>
        <taxon>Pseudomonadati</taxon>
        <taxon>Pseudomonadota</taxon>
        <taxon>Gammaproteobacteria</taxon>
        <taxon>Moraxellales</taxon>
        <taxon>Moraxellaceae</taxon>
        <taxon>Acinetobacter</taxon>
    </lineage>
</organism>
<sequence length="658" mass="72528">MNVKIKKVVPSVLSLGILSLLSACGGDSASINERPEPELVNYTNGCYDTDQRCQNFVIDYPVAGLDFDCQKDTVNHFETALDKNVALGGCRAGDTVKFTLQSTASQPKIILGDIDLSKLNPRYALGQPTQISLMHIAAAMTGKDLVKTEQSDETFRVLVALIRMFQALGVEQGANQIGDIQPITLDAEHKKKLADLTASVGVKDFLDGSYVSKLQPWVNISQISEAQAEASALELMNLTKVNIYSANMVPFIIGSIDVRGFHGKSETNPNKEALANLYLLNTRDGHTLGYTVLWAGTPKVPEGVTEEQFKRILLISQFAPEKLSATAQQGWVNTFSNKITQPLRFTQSNRPDNYLQINQGQFFNNNTVPGNEYVYKRATGDSKPPQDPKVYGAWDQVLNGERFKGQIDIFKSNPATYLDKRVFKSEAKVKSGEDYIFPLYATLSFSFDDDKRRPPVKVGIVIDENGDIRSNRTANELYSEQCPSINTSTYIDDYGVQQYRIGTTGAANYALTDKSLTLRMILADPIFAPLDGAIMGLNETFILSPNNNSSRSNTYNNTAATRESNDGKNSIGFTSGGLRINLQNLLVNPDVSRGINIHGWGQNGSTEATWGNMYATMQLVYNNNNKDQVTEAQKELVKNMGGGLSINLASCYQIKKKR</sequence>
<feature type="chain" id="PRO_5004523631" description="Pilus assembly protein FilF" evidence="2">
    <location>
        <begin position="26"/>
        <end position="658"/>
    </location>
</feature>